<dbReference type="Proteomes" id="UP000192761">
    <property type="component" value="Unassembled WGS sequence"/>
</dbReference>
<protein>
    <recommendedName>
        <fullName evidence="3">DUF1963 domain-containing protein</fullName>
    </recommendedName>
</protein>
<name>A0A1W1XWN1_9NEIS</name>
<dbReference type="Gene3D" id="2.30.320.10">
    <property type="entry name" value="YwqG-like"/>
    <property type="match status" value="1"/>
</dbReference>
<sequence>MLPEFTQAPADDLISFINTSLLRSPRHGYFVEELLPYVPEAALDTLAARWVATLASEGSTPAIDLLFAHLSLQRPGALQPYLGSLFDLPPNEGCYPENWPWREAPDDAVDSLAVQLHETTDPEVKNKAFNCLLETRSPAALAICAEYAGQNELVYPFYLEEIGYGADQEALYTSASSHLIFPDGYFDPPTYPGSLRGLHPTWHLGQQGQPLRFGGNGAGSCGLCQHPLHHLLDIPEDRVGISNRQQVIALQTCLSCLGWENAELSYQYDEVGGIASLNQGVCIPQFPARPLKECHLHLANTPSRWRWQDWGLSNSNENLHRVGGYPSWIQSAEYPSCPVCQQKMHFMLQLDSGLPTAQDGYDWLWGSGGICYGFSCASCRVVAYAWQCT</sequence>
<accession>A0A1W1XWN1</accession>
<dbReference type="EMBL" id="FWXD01000019">
    <property type="protein sequence ID" value="SMC27918.1"/>
    <property type="molecule type" value="Genomic_DNA"/>
</dbReference>
<dbReference type="RefSeq" id="WP_139798880.1">
    <property type="nucleotide sequence ID" value="NZ_FWXD01000019.1"/>
</dbReference>
<dbReference type="STRING" id="1121001.SAMN02745857_03028"/>
<keyword evidence="2" id="KW-1185">Reference proteome</keyword>
<proteinExistence type="predicted"/>
<gene>
    <name evidence="1" type="ORF">SAMN02745857_03028</name>
</gene>
<dbReference type="SUPFAM" id="SSF103032">
    <property type="entry name" value="Hypothetical protein YwqG"/>
    <property type="match status" value="1"/>
</dbReference>
<dbReference type="InterPro" id="IPR035948">
    <property type="entry name" value="YwqG-like_sf"/>
</dbReference>
<evidence type="ECO:0008006" key="3">
    <source>
        <dbReference type="Google" id="ProtNLM"/>
    </source>
</evidence>
<reference evidence="1 2" key="1">
    <citation type="submission" date="2017-04" db="EMBL/GenBank/DDBJ databases">
        <authorList>
            <person name="Afonso C.L."/>
            <person name="Miller P.J."/>
            <person name="Scott M.A."/>
            <person name="Spackman E."/>
            <person name="Goraichik I."/>
            <person name="Dimitrov K.M."/>
            <person name="Suarez D.L."/>
            <person name="Swayne D.E."/>
        </authorList>
    </citation>
    <scope>NUCLEOTIDE SEQUENCE [LARGE SCALE GENOMIC DNA]</scope>
    <source>
        <strain evidence="1 2">DSM 23236</strain>
    </source>
</reference>
<evidence type="ECO:0000313" key="2">
    <source>
        <dbReference type="Proteomes" id="UP000192761"/>
    </source>
</evidence>
<organism evidence="1 2">
    <name type="scientific">Andreprevotia lacus DSM 23236</name>
    <dbReference type="NCBI Taxonomy" id="1121001"/>
    <lineage>
        <taxon>Bacteria</taxon>
        <taxon>Pseudomonadati</taxon>
        <taxon>Pseudomonadota</taxon>
        <taxon>Betaproteobacteria</taxon>
        <taxon>Neisseriales</taxon>
        <taxon>Chitinibacteraceae</taxon>
        <taxon>Andreprevotia</taxon>
    </lineage>
</organism>
<dbReference type="OrthoDB" id="5351532at2"/>
<evidence type="ECO:0000313" key="1">
    <source>
        <dbReference type="EMBL" id="SMC27918.1"/>
    </source>
</evidence>
<dbReference type="AlphaFoldDB" id="A0A1W1XWN1"/>